<evidence type="ECO:0000256" key="5">
    <source>
        <dbReference type="ARBA" id="ARBA00022989"/>
    </source>
</evidence>
<keyword evidence="6 8" id="KW-0472">Membrane</keyword>
<keyword evidence="5 8" id="KW-1133">Transmembrane helix</keyword>
<gene>
    <name evidence="11" type="ORF">Cgig2_006468</name>
</gene>
<protein>
    <recommendedName>
        <fullName evidence="13">Trichome birefringence-like N-terminal domain-containing protein</fullName>
    </recommendedName>
</protein>
<evidence type="ECO:0000256" key="4">
    <source>
        <dbReference type="ARBA" id="ARBA00022968"/>
    </source>
</evidence>
<dbReference type="OrthoDB" id="630188at2759"/>
<dbReference type="Proteomes" id="UP001153076">
    <property type="component" value="Unassembled WGS sequence"/>
</dbReference>
<evidence type="ECO:0000256" key="1">
    <source>
        <dbReference type="ARBA" id="ARBA00004167"/>
    </source>
</evidence>
<keyword evidence="4" id="KW-0735">Signal-anchor</keyword>
<feature type="region of interest" description="Disordered" evidence="7">
    <location>
        <begin position="1017"/>
        <end position="1046"/>
    </location>
</feature>
<feature type="domain" description="Trichome birefringence-like C-terminal" evidence="9">
    <location>
        <begin position="273"/>
        <end position="567"/>
    </location>
</feature>
<dbReference type="InterPro" id="IPR025846">
    <property type="entry name" value="TBL_N"/>
</dbReference>
<dbReference type="InterPro" id="IPR026057">
    <property type="entry name" value="TBL_C"/>
</dbReference>
<dbReference type="Pfam" id="PF14416">
    <property type="entry name" value="PMR5N"/>
    <property type="match status" value="1"/>
</dbReference>
<dbReference type="EMBL" id="JAKOGI010000860">
    <property type="protein sequence ID" value="KAJ8429777.1"/>
    <property type="molecule type" value="Genomic_DNA"/>
</dbReference>
<dbReference type="GO" id="GO:0016413">
    <property type="term" value="F:O-acetyltransferase activity"/>
    <property type="evidence" value="ECO:0007669"/>
    <property type="project" value="InterPro"/>
</dbReference>
<feature type="compositionally biased region" description="Basic and acidic residues" evidence="7">
    <location>
        <begin position="173"/>
        <end position="183"/>
    </location>
</feature>
<organism evidence="11 12">
    <name type="scientific">Carnegiea gigantea</name>
    <dbReference type="NCBI Taxonomy" id="171969"/>
    <lineage>
        <taxon>Eukaryota</taxon>
        <taxon>Viridiplantae</taxon>
        <taxon>Streptophyta</taxon>
        <taxon>Embryophyta</taxon>
        <taxon>Tracheophyta</taxon>
        <taxon>Spermatophyta</taxon>
        <taxon>Magnoliopsida</taxon>
        <taxon>eudicotyledons</taxon>
        <taxon>Gunneridae</taxon>
        <taxon>Pentapetalae</taxon>
        <taxon>Caryophyllales</taxon>
        <taxon>Cactineae</taxon>
        <taxon>Cactaceae</taxon>
        <taxon>Cactoideae</taxon>
        <taxon>Echinocereeae</taxon>
        <taxon>Carnegiea</taxon>
    </lineage>
</organism>
<evidence type="ECO:0000259" key="10">
    <source>
        <dbReference type="Pfam" id="PF14416"/>
    </source>
</evidence>
<comment type="similarity">
    <text evidence="2">Belongs to the PC-esterase family. TBL subfamily.</text>
</comment>
<name>A0A9Q1Q512_9CARY</name>
<dbReference type="PANTHER" id="PTHR32285">
    <property type="entry name" value="PROTEIN TRICHOME BIREFRINGENCE-LIKE 9-RELATED"/>
    <property type="match status" value="1"/>
</dbReference>
<comment type="caution">
    <text evidence="11">The sequence shown here is derived from an EMBL/GenBank/DDBJ whole genome shotgun (WGS) entry which is preliminary data.</text>
</comment>
<evidence type="ECO:0000259" key="9">
    <source>
        <dbReference type="Pfam" id="PF13839"/>
    </source>
</evidence>
<dbReference type="GO" id="GO:0016020">
    <property type="term" value="C:membrane"/>
    <property type="evidence" value="ECO:0007669"/>
    <property type="project" value="UniProtKB-SubCell"/>
</dbReference>
<dbReference type="Pfam" id="PF13839">
    <property type="entry name" value="PC-Esterase"/>
    <property type="match status" value="2"/>
</dbReference>
<sequence length="1079" mass="120346">MVTHPNYTALNIVRSYSPDHYTALGTLGDHALEKWLIKMRKRKFTAMALAFSRDYPAVSKHRRAITSAVISLGLLSLATMSSSVLFSYPVGCVIPSYFRSADRTSHLDSPFSWGGAHLHEVDHDDKSDLGSKEANKLGQNRKSLDALMPLDNGSVPSDSRSDEKVISRPLSSQDDHPTDHWENDIAPASRETSVDSGSVVGAADYITIEHVQVDQYVEEECDLYHGQWCYDSAGPLYTNFSCPIITQSQNCQGNGRPDKEYENWRWKPFHCDLPRFNATKFLELMSGKTITFVGDSVARNQMESLLCILWQVEVPIYQGNRRMQRWLFTSKSVAIIRVWSAWLVDTSKTLSYVPEQVEQVHLDVPDEAFMQLIPSSAVVVLSNGHWFTKPSAYILNNEIVGTQLWSPPEELHRPMNISNTEAFQISTETSLTAMVAHFNYSGLTIVTSYSPDHYENGAWNTGGSCTGKVRPLLPGQVVEHEYTNTMHDKQVTGFNQTMKKLANGSKLKLMDITEAFGYRHDGHPGPYRSLDPSKITKRGPNGRPPPQDCLHWCMPGPVDVWNELMLEIIRREFKADHQNAAVALSSIVISVWLVAAFITLAAWIFLPIGIVVESYSYRVGNTGYLDLPVPLEAARVVEVHFDRKSDLATTPELLQLKVEANSNLDPNRRTEDSSKSDFSVSSGNVIVPADVNSIEPASESPASSPVIDYMENVSPDATTTGSPILRVPPDVASAKGSNVICTAVSGSTILLDLFIQTIHALVSLKCKTAKAMGGLIRNMKIGGGSQLTELPRFNATKFLELMSGKTLAFVEVPKNRGNRHMQRLYFRSTSVTIVRIWSSWLVHHACESFSYAPEGVVKLHLGAPDETFMQFVPTFDVVVISLGHWFAKQSVYVLNNEIVGTQLWSPPKEQQMKINNVEAFRISVETSLIAMATHPNYTGLTIVRSYSPDHYAGGAWNTGGSCTGKLRPALPEQLVENEFTKVMHEKQLNGFQQATKKQTNHSKLRFMDITEVFSYRHDGHPGPYRSPDPNKITKQGPDGRPPPQDCLHWCMPGPVDTWNELMLEIVRREFEGSQKTSAL</sequence>
<evidence type="ECO:0008006" key="13">
    <source>
        <dbReference type="Google" id="ProtNLM"/>
    </source>
</evidence>
<evidence type="ECO:0000256" key="8">
    <source>
        <dbReference type="SAM" id="Phobius"/>
    </source>
</evidence>
<feature type="domain" description="Trichome birefringence-like N-terminal" evidence="10">
    <location>
        <begin position="219"/>
        <end position="272"/>
    </location>
</feature>
<reference evidence="11" key="1">
    <citation type="submission" date="2022-04" db="EMBL/GenBank/DDBJ databases">
        <title>Carnegiea gigantea Genome sequencing and assembly v2.</title>
        <authorList>
            <person name="Copetti D."/>
            <person name="Sanderson M.J."/>
            <person name="Burquez A."/>
            <person name="Wojciechowski M.F."/>
        </authorList>
    </citation>
    <scope>NUCLEOTIDE SEQUENCE</scope>
    <source>
        <strain evidence="11">SGP5-SGP5p</strain>
        <tissue evidence="11">Aerial part</tissue>
    </source>
</reference>
<keyword evidence="3 8" id="KW-0812">Transmembrane</keyword>
<feature type="region of interest" description="Disordered" evidence="7">
    <location>
        <begin position="140"/>
        <end position="194"/>
    </location>
</feature>
<evidence type="ECO:0000313" key="12">
    <source>
        <dbReference type="Proteomes" id="UP001153076"/>
    </source>
</evidence>
<dbReference type="PANTHER" id="PTHR32285:SF18">
    <property type="entry name" value="PROTEIN TRICHOME BIREFRINGENCE-LIKE 18"/>
    <property type="match status" value="1"/>
</dbReference>
<dbReference type="InterPro" id="IPR029962">
    <property type="entry name" value="TBL"/>
</dbReference>
<accession>A0A9Q1Q512</accession>
<comment type="subcellular location">
    <subcellularLocation>
        <location evidence="1">Membrane</location>
        <topology evidence="1">Single-pass membrane protein</topology>
    </subcellularLocation>
</comment>
<evidence type="ECO:0000256" key="2">
    <source>
        <dbReference type="ARBA" id="ARBA00007727"/>
    </source>
</evidence>
<evidence type="ECO:0000256" key="7">
    <source>
        <dbReference type="SAM" id="MobiDB-lite"/>
    </source>
</evidence>
<evidence type="ECO:0000256" key="3">
    <source>
        <dbReference type="ARBA" id="ARBA00022692"/>
    </source>
</evidence>
<feature type="domain" description="Trichome birefringence-like C-terminal" evidence="9">
    <location>
        <begin position="816"/>
        <end position="1064"/>
    </location>
</feature>
<dbReference type="GO" id="GO:0005794">
    <property type="term" value="C:Golgi apparatus"/>
    <property type="evidence" value="ECO:0007669"/>
    <property type="project" value="TreeGrafter"/>
</dbReference>
<proteinExistence type="inferred from homology"/>
<dbReference type="AlphaFoldDB" id="A0A9Q1Q512"/>
<feature type="region of interest" description="Disordered" evidence="7">
    <location>
        <begin position="527"/>
        <end position="547"/>
    </location>
</feature>
<evidence type="ECO:0000313" key="11">
    <source>
        <dbReference type="EMBL" id="KAJ8429777.1"/>
    </source>
</evidence>
<keyword evidence="12" id="KW-1185">Reference proteome</keyword>
<evidence type="ECO:0000256" key="6">
    <source>
        <dbReference type="ARBA" id="ARBA00023136"/>
    </source>
</evidence>
<feature type="transmembrane region" description="Helical" evidence="8">
    <location>
        <begin position="69"/>
        <end position="90"/>
    </location>
</feature>